<dbReference type="Pfam" id="PF21857">
    <property type="entry name" value="DUF6913"/>
    <property type="match status" value="1"/>
</dbReference>
<dbReference type="InterPro" id="IPR054207">
    <property type="entry name" value="DUF6913"/>
</dbReference>
<dbReference type="AlphaFoldDB" id="A0A514CM85"/>
<sequence>MIWIKKFFVRLKIRKNKGQKYEKSKKSIEDIKSIHILANSYDNLVKAEACVTNNWPQGVAIKGIFYNENKDETIGFSARNFSLFGKPDETLQDFIVQKADILLVTATAFDPFTHLIVLQKSANYKIGFLSEQSGEMLDIMLEKGGADLSPNIENLLKYLKKII</sequence>
<proteinExistence type="predicted"/>
<evidence type="ECO:0000313" key="1">
    <source>
        <dbReference type="EMBL" id="QDH80942.1"/>
    </source>
</evidence>
<dbReference type="Proteomes" id="UP000316614">
    <property type="component" value="Chromosome"/>
</dbReference>
<evidence type="ECO:0000313" key="2">
    <source>
        <dbReference type="Proteomes" id="UP000316614"/>
    </source>
</evidence>
<dbReference type="OrthoDB" id="838815at2"/>
<name>A0A514CM85_9BACT</name>
<accession>A0A514CM85</accession>
<organism evidence="1 2">
    <name type="scientific">Echinicola soli</name>
    <dbReference type="NCBI Taxonomy" id="2591634"/>
    <lineage>
        <taxon>Bacteria</taxon>
        <taxon>Pseudomonadati</taxon>
        <taxon>Bacteroidota</taxon>
        <taxon>Cytophagia</taxon>
        <taxon>Cytophagales</taxon>
        <taxon>Cyclobacteriaceae</taxon>
        <taxon>Echinicola</taxon>
    </lineage>
</organism>
<gene>
    <name evidence="1" type="ORF">FKX85_18580</name>
</gene>
<keyword evidence="2" id="KW-1185">Reference proteome</keyword>
<dbReference type="KEGG" id="echi:FKX85_18580"/>
<protein>
    <submittedName>
        <fullName evidence="1">Uncharacterized protein</fullName>
    </submittedName>
</protein>
<dbReference type="EMBL" id="CP041253">
    <property type="protein sequence ID" value="QDH80942.1"/>
    <property type="molecule type" value="Genomic_DNA"/>
</dbReference>
<dbReference type="RefSeq" id="WP_141616158.1">
    <property type="nucleotide sequence ID" value="NZ_CP041253.1"/>
</dbReference>
<reference evidence="1 2" key="1">
    <citation type="submission" date="2019-06" db="EMBL/GenBank/DDBJ databases">
        <title>Echinicola alkalisoli sp. nov. isolated from saline soil.</title>
        <authorList>
            <person name="Sun J.-Q."/>
            <person name="Xu L."/>
        </authorList>
    </citation>
    <scope>NUCLEOTIDE SEQUENCE [LARGE SCALE GENOMIC DNA]</scope>
    <source>
        <strain evidence="1 2">LN3S3</strain>
    </source>
</reference>